<feature type="region of interest" description="Disordered" evidence="1">
    <location>
        <begin position="1"/>
        <end position="53"/>
    </location>
</feature>
<protein>
    <submittedName>
        <fullName evidence="3">Uncharacterized protein LOC111115900</fullName>
    </submittedName>
</protein>
<feature type="region of interest" description="Disordered" evidence="1">
    <location>
        <begin position="552"/>
        <end position="572"/>
    </location>
</feature>
<dbReference type="Proteomes" id="UP000694844">
    <property type="component" value="Chromosome 9"/>
</dbReference>
<keyword evidence="2" id="KW-1185">Reference proteome</keyword>
<feature type="compositionally biased region" description="Basic and acidic residues" evidence="1">
    <location>
        <begin position="31"/>
        <end position="45"/>
    </location>
</feature>
<dbReference type="SUPFAM" id="SSF50494">
    <property type="entry name" value="Trypsin-like serine proteases"/>
    <property type="match status" value="1"/>
</dbReference>
<dbReference type="KEGG" id="cvn:111115900"/>
<dbReference type="InterPro" id="IPR009003">
    <property type="entry name" value="Peptidase_S1_PA"/>
</dbReference>
<dbReference type="RefSeq" id="XP_022310520.1">
    <property type="nucleotide sequence ID" value="XM_022454812.1"/>
</dbReference>
<evidence type="ECO:0000256" key="1">
    <source>
        <dbReference type="SAM" id="MobiDB-lite"/>
    </source>
</evidence>
<evidence type="ECO:0000313" key="3">
    <source>
        <dbReference type="RefSeq" id="XP_022310520.1"/>
    </source>
</evidence>
<proteinExistence type="predicted"/>
<sequence>MPKTRRKHKDLDRSSKRNKTETNYTHRRGKRDVQKDNFSFPKEDPLLLNGGGSPTDQTVHPFYYKSKCFENFHYVKNQAEECKKRAQKIEKNLEQGTLITRDVWVKLRFVGKVTEDNRKHVTHRKGKEKFPKDHETWRASPLICFQNDLTLDSAKKLLRMEEACHKILVTSNSSPKDAADEEENIIIVDYDHVLEAITCCLEGPVRDLLDKWVESLMNEDETEEVSLIKTDIHNIRKQMLCEKFKADDLPVASNLEVQNIIPNDVKDYLSSSPDVNSFGIWENATFKVFLKKGANNSMLREEIQKINSSFFKEYTLKVETREFHVKKFTIRQGDAILTSSRNVDNDDSKKGTLGGFVTKEDDPNTKYAITCEHVIPFEDGSAYTSYTPLTRIGDCVYKSKIKDFAAIKIEESITNNCDTTFRRDDHKKTNARVYKDHIKEEIGTVHKIGGATNVTSGSIASKEFHYKCPEDNGKSHCVFLVRGRDDAFSREGDSGSLVFSRPKEATHSYVNVLGMVAGRAAHDERLSCCYPISPSLEAFEKSFVKTVKFKDNLSPSASSSSSCSSVSPSSSP</sequence>
<reference evidence="3" key="1">
    <citation type="submission" date="2025-08" db="UniProtKB">
        <authorList>
            <consortium name="RefSeq"/>
        </authorList>
    </citation>
    <scope>IDENTIFICATION</scope>
    <source>
        <tissue evidence="3">Whole sample</tissue>
    </source>
</reference>
<accession>A0A8B8C4K4</accession>
<feature type="compositionally biased region" description="Low complexity" evidence="1">
    <location>
        <begin position="554"/>
        <end position="572"/>
    </location>
</feature>
<name>A0A8B8C4K4_CRAVI</name>
<dbReference type="AlphaFoldDB" id="A0A8B8C4K4"/>
<dbReference type="GeneID" id="111115900"/>
<gene>
    <name evidence="3" type="primary">LOC111115900</name>
</gene>
<feature type="compositionally biased region" description="Basic and acidic residues" evidence="1">
    <location>
        <begin position="9"/>
        <end position="20"/>
    </location>
</feature>
<organism evidence="2 3">
    <name type="scientific">Crassostrea virginica</name>
    <name type="common">Eastern oyster</name>
    <dbReference type="NCBI Taxonomy" id="6565"/>
    <lineage>
        <taxon>Eukaryota</taxon>
        <taxon>Metazoa</taxon>
        <taxon>Spiralia</taxon>
        <taxon>Lophotrochozoa</taxon>
        <taxon>Mollusca</taxon>
        <taxon>Bivalvia</taxon>
        <taxon>Autobranchia</taxon>
        <taxon>Pteriomorphia</taxon>
        <taxon>Ostreida</taxon>
        <taxon>Ostreoidea</taxon>
        <taxon>Ostreidae</taxon>
        <taxon>Crassostrea</taxon>
    </lineage>
</organism>
<evidence type="ECO:0000313" key="2">
    <source>
        <dbReference type="Proteomes" id="UP000694844"/>
    </source>
</evidence>